<keyword evidence="9" id="KW-1185">Reference proteome</keyword>
<organism evidence="8 9">
    <name type="scientific">Longispora fulva</name>
    <dbReference type="NCBI Taxonomy" id="619741"/>
    <lineage>
        <taxon>Bacteria</taxon>
        <taxon>Bacillati</taxon>
        <taxon>Actinomycetota</taxon>
        <taxon>Actinomycetes</taxon>
        <taxon>Micromonosporales</taxon>
        <taxon>Micromonosporaceae</taxon>
        <taxon>Longispora</taxon>
    </lineage>
</organism>
<dbReference type="GO" id="GO:0051539">
    <property type="term" value="F:4 iron, 4 sulfur cluster binding"/>
    <property type="evidence" value="ECO:0007669"/>
    <property type="project" value="UniProtKB-KW"/>
</dbReference>
<keyword evidence="6" id="KW-0411">Iron-sulfur</keyword>
<dbReference type="CDD" id="cd01335">
    <property type="entry name" value="Radical_SAM"/>
    <property type="match status" value="1"/>
</dbReference>
<dbReference type="UniPathway" id="UPA00782"/>
<dbReference type="Gene3D" id="3.20.20.70">
    <property type="entry name" value="Aldolase class I"/>
    <property type="match status" value="1"/>
</dbReference>
<keyword evidence="5" id="KW-0408">Iron</keyword>
<name>A0A8J7GFF3_9ACTN</name>
<reference evidence="8" key="1">
    <citation type="submission" date="2020-11" db="EMBL/GenBank/DDBJ databases">
        <title>Sequencing the genomes of 1000 actinobacteria strains.</title>
        <authorList>
            <person name="Klenk H.-P."/>
        </authorList>
    </citation>
    <scope>NUCLEOTIDE SEQUENCE</scope>
    <source>
        <strain evidence="8">DSM 45356</strain>
    </source>
</reference>
<dbReference type="PANTHER" id="PTHR43787:SF3">
    <property type="entry name" value="ARYLSULFATASE REGULATORY PROTEIN"/>
    <property type="match status" value="1"/>
</dbReference>
<accession>A0A8J7GFF3</accession>
<dbReference type="SFLD" id="SFLDS00029">
    <property type="entry name" value="Radical_SAM"/>
    <property type="match status" value="1"/>
</dbReference>
<dbReference type="EMBL" id="JADOUF010000001">
    <property type="protein sequence ID" value="MBG6137844.1"/>
    <property type="molecule type" value="Genomic_DNA"/>
</dbReference>
<evidence type="ECO:0000256" key="3">
    <source>
        <dbReference type="ARBA" id="ARBA00022691"/>
    </source>
</evidence>
<feature type="domain" description="Radical SAM core" evidence="7">
    <location>
        <begin position="96"/>
        <end position="236"/>
    </location>
</feature>
<evidence type="ECO:0000256" key="1">
    <source>
        <dbReference type="ARBA" id="ARBA00001966"/>
    </source>
</evidence>
<dbReference type="SFLD" id="SFLDG01067">
    <property type="entry name" value="SPASM/twitch_domain_containing"/>
    <property type="match status" value="1"/>
</dbReference>
<dbReference type="NCBIfam" id="TIGR04085">
    <property type="entry name" value="rSAM_more_4Fe4S"/>
    <property type="match status" value="1"/>
</dbReference>
<dbReference type="RefSeq" id="WP_231398871.1">
    <property type="nucleotide sequence ID" value="NZ_BONS01000017.1"/>
</dbReference>
<evidence type="ECO:0000256" key="6">
    <source>
        <dbReference type="ARBA" id="ARBA00023014"/>
    </source>
</evidence>
<dbReference type="AlphaFoldDB" id="A0A8J7GFF3"/>
<evidence type="ECO:0000256" key="4">
    <source>
        <dbReference type="ARBA" id="ARBA00022723"/>
    </source>
</evidence>
<keyword evidence="2" id="KW-0004">4Fe-4S</keyword>
<dbReference type="InterPro" id="IPR058240">
    <property type="entry name" value="rSAM_sf"/>
</dbReference>
<comment type="caution">
    <text evidence="8">The sequence shown here is derived from an EMBL/GenBank/DDBJ whole genome shotgun (WGS) entry which is preliminary data.</text>
</comment>
<dbReference type="Pfam" id="PF04055">
    <property type="entry name" value="Radical_SAM"/>
    <property type="match status" value="1"/>
</dbReference>
<evidence type="ECO:0000313" key="8">
    <source>
        <dbReference type="EMBL" id="MBG6137844.1"/>
    </source>
</evidence>
<comment type="cofactor">
    <cofactor evidence="1">
        <name>[4Fe-4S] cluster</name>
        <dbReference type="ChEBI" id="CHEBI:49883"/>
    </cofactor>
</comment>
<evidence type="ECO:0000259" key="7">
    <source>
        <dbReference type="Pfam" id="PF04055"/>
    </source>
</evidence>
<dbReference type="PANTHER" id="PTHR43787">
    <property type="entry name" value="FEMO COFACTOR BIOSYNTHESIS PROTEIN NIFB-RELATED"/>
    <property type="match status" value="1"/>
</dbReference>
<dbReference type="Proteomes" id="UP000622552">
    <property type="component" value="Unassembled WGS sequence"/>
</dbReference>
<evidence type="ECO:0000313" key="9">
    <source>
        <dbReference type="Proteomes" id="UP000622552"/>
    </source>
</evidence>
<gene>
    <name evidence="8" type="ORF">IW245_004038</name>
</gene>
<sequence>MFQPSRYVFVGRTPFRHPAGHVVRPVLQAATARVFLVDPVTADRLAGGTALPDDAERALHAAGLLVETGTDEPAAVIAGSRRAVADTRERRFVVMPTSWCNMSCAYCGQEHTRGATTPGHRDLLTARFAATVHSGRYDTVRVAWFGAEPMAGYAVIRDLSRRFTAAADAAGVRYAANMVTNGALLDARKLAALHGEGRLRSIEVTLDGPAAAHDASRPLKRGGGSFAHVVRVMAGALAAHADLTWRVRTNVGVGNAHLADEFAAAMAGAGLADPRVGFYPAPLHPWGNDVADVALDRARMADTELEWLAAYARHGLTTALLPTRPKKVVCVAVTPHAEVVAPDGGLYSCTEQPLVPGFADRRVATLATVADGPRPLGEFDDWADALDADETGCRGCRILPLCGGACPKLWREGHVPCPPLKHNLAGRLDLYALSAGCAPL</sequence>
<evidence type="ECO:0000256" key="2">
    <source>
        <dbReference type="ARBA" id="ARBA00022485"/>
    </source>
</evidence>
<dbReference type="SUPFAM" id="SSF102114">
    <property type="entry name" value="Radical SAM enzymes"/>
    <property type="match status" value="1"/>
</dbReference>
<evidence type="ECO:0000256" key="5">
    <source>
        <dbReference type="ARBA" id="ARBA00023004"/>
    </source>
</evidence>
<proteinExistence type="predicted"/>
<keyword evidence="4" id="KW-0479">Metal-binding</keyword>
<keyword evidence="3" id="KW-0949">S-adenosyl-L-methionine</keyword>
<dbReference type="InterPro" id="IPR013785">
    <property type="entry name" value="Aldolase_TIM"/>
</dbReference>
<dbReference type="InterPro" id="IPR007197">
    <property type="entry name" value="rSAM"/>
</dbReference>
<dbReference type="InterPro" id="IPR023885">
    <property type="entry name" value="4Fe4S-binding_SPASM_dom"/>
</dbReference>
<dbReference type="GO" id="GO:0003824">
    <property type="term" value="F:catalytic activity"/>
    <property type="evidence" value="ECO:0007669"/>
    <property type="project" value="InterPro"/>
</dbReference>
<protein>
    <recommendedName>
        <fullName evidence="7">Radical SAM core domain-containing protein</fullName>
    </recommendedName>
</protein>
<dbReference type="GO" id="GO:0046872">
    <property type="term" value="F:metal ion binding"/>
    <property type="evidence" value="ECO:0007669"/>
    <property type="project" value="UniProtKB-KW"/>
</dbReference>